<reference evidence="1 2" key="1">
    <citation type="submission" date="2024-01" db="EMBL/GenBank/DDBJ databases">
        <title>The genomes of 5 underutilized Papilionoideae crops provide insights into root nodulation and disease resistanc.</title>
        <authorList>
            <person name="Jiang F."/>
        </authorList>
    </citation>
    <scope>NUCLEOTIDE SEQUENCE [LARGE SCALE GENOMIC DNA]</scope>
    <source>
        <strain evidence="1">LVBAO_FW01</strain>
        <tissue evidence="1">Leaves</tissue>
    </source>
</reference>
<name>A0AAN9K358_CANGL</name>
<proteinExistence type="predicted"/>
<evidence type="ECO:0000313" key="2">
    <source>
        <dbReference type="Proteomes" id="UP001367508"/>
    </source>
</evidence>
<keyword evidence="2" id="KW-1185">Reference proteome</keyword>
<dbReference type="Proteomes" id="UP001367508">
    <property type="component" value="Unassembled WGS sequence"/>
</dbReference>
<comment type="caution">
    <text evidence="1">The sequence shown here is derived from an EMBL/GenBank/DDBJ whole genome shotgun (WGS) entry which is preliminary data.</text>
</comment>
<dbReference type="EMBL" id="JAYMYQ010000010">
    <property type="protein sequence ID" value="KAK7308304.1"/>
    <property type="molecule type" value="Genomic_DNA"/>
</dbReference>
<sequence>MVKLGISLRKRLHFRQDSSFNSLPLGRGFSTRILSLSNKHRDVKSCLVEFKLSTGNLVDLGGCVSVGLNVIDLLMIPWTFNKEKILANKETSSRDFPSLSWDIN</sequence>
<organism evidence="1 2">
    <name type="scientific">Canavalia gladiata</name>
    <name type="common">Sword bean</name>
    <name type="synonym">Dolichos gladiatus</name>
    <dbReference type="NCBI Taxonomy" id="3824"/>
    <lineage>
        <taxon>Eukaryota</taxon>
        <taxon>Viridiplantae</taxon>
        <taxon>Streptophyta</taxon>
        <taxon>Embryophyta</taxon>
        <taxon>Tracheophyta</taxon>
        <taxon>Spermatophyta</taxon>
        <taxon>Magnoliopsida</taxon>
        <taxon>eudicotyledons</taxon>
        <taxon>Gunneridae</taxon>
        <taxon>Pentapetalae</taxon>
        <taxon>rosids</taxon>
        <taxon>fabids</taxon>
        <taxon>Fabales</taxon>
        <taxon>Fabaceae</taxon>
        <taxon>Papilionoideae</taxon>
        <taxon>50 kb inversion clade</taxon>
        <taxon>NPAAA clade</taxon>
        <taxon>indigoferoid/millettioid clade</taxon>
        <taxon>Phaseoleae</taxon>
        <taxon>Canavalia</taxon>
    </lineage>
</organism>
<dbReference type="AlphaFoldDB" id="A0AAN9K358"/>
<evidence type="ECO:0000313" key="1">
    <source>
        <dbReference type="EMBL" id="KAK7308304.1"/>
    </source>
</evidence>
<accession>A0AAN9K358</accession>
<gene>
    <name evidence="1" type="ORF">VNO77_41906</name>
</gene>
<protein>
    <submittedName>
        <fullName evidence="1">Uncharacterized protein</fullName>
    </submittedName>
</protein>